<dbReference type="Proteomes" id="UP000008022">
    <property type="component" value="Unassembled WGS sequence"/>
</dbReference>
<keyword evidence="1" id="KW-1133">Transmembrane helix</keyword>
<evidence type="ECO:0000313" key="2">
    <source>
        <dbReference type="EnsemblPlants" id="ORUFI07G02750.1"/>
    </source>
</evidence>
<dbReference type="EnsemblPlants" id="ORUFI07G02750.1">
    <property type="protein sequence ID" value="ORUFI07G02750.1"/>
    <property type="gene ID" value="ORUFI07G02750"/>
</dbReference>
<dbReference type="HOGENOM" id="CLU_078379_0_0_1"/>
<dbReference type="Gramene" id="ORUFI07G02750.1">
    <property type="protein sequence ID" value="ORUFI07G02750.1"/>
    <property type="gene ID" value="ORUFI07G02750"/>
</dbReference>
<sequence length="365" mass="39273">MELYDRGWWQLKDVGRELNKVKVQCASWMRPLAAQELDKGFAGVASWRSEKTMVAVVFVAVAVPVSLLIWTAAGLLSTSRVCAVSDAIPAASLKMDGSGAFGVLSMATRACGGGSGAAGLGSLLGQSDGGGCGVSGPAVSGSLTRTDGVGCKSCCCSCSLLVESPHASAEALGGKLVGWLLRLLLIEALCGNIILSISGVAYLCQIVTRQGFSRRHPNSCMFKAIEDSIRVEYRPSSRLLSIGLQSMLLRFDGELLDNILFSPVKLKKNLRLNNKPRIAPFPWRQPKGSPVYQAVCASSVEARGRGRHGIAAVPCRSRSLLLFGLSWRMFFLVQLALPSKWMVLFFMSYLLWRCSGDIISFKLCL</sequence>
<dbReference type="AlphaFoldDB" id="A0A0E0Q404"/>
<feature type="transmembrane region" description="Helical" evidence="1">
    <location>
        <begin position="329"/>
        <end position="352"/>
    </location>
</feature>
<organism evidence="2 3">
    <name type="scientific">Oryza rufipogon</name>
    <name type="common">Brownbeard rice</name>
    <name type="synonym">Asian wild rice</name>
    <dbReference type="NCBI Taxonomy" id="4529"/>
    <lineage>
        <taxon>Eukaryota</taxon>
        <taxon>Viridiplantae</taxon>
        <taxon>Streptophyta</taxon>
        <taxon>Embryophyta</taxon>
        <taxon>Tracheophyta</taxon>
        <taxon>Spermatophyta</taxon>
        <taxon>Magnoliopsida</taxon>
        <taxon>Liliopsida</taxon>
        <taxon>Poales</taxon>
        <taxon>Poaceae</taxon>
        <taxon>BOP clade</taxon>
        <taxon>Oryzoideae</taxon>
        <taxon>Oryzeae</taxon>
        <taxon>Oryzinae</taxon>
        <taxon>Oryza</taxon>
    </lineage>
</organism>
<feature type="transmembrane region" description="Helical" evidence="1">
    <location>
        <begin position="54"/>
        <end position="76"/>
    </location>
</feature>
<reference evidence="3" key="1">
    <citation type="submission" date="2013-06" db="EMBL/GenBank/DDBJ databases">
        <authorList>
            <person name="Zhao Q."/>
        </authorList>
    </citation>
    <scope>NUCLEOTIDE SEQUENCE</scope>
    <source>
        <strain evidence="3">cv. W1943</strain>
    </source>
</reference>
<evidence type="ECO:0000313" key="3">
    <source>
        <dbReference type="Proteomes" id="UP000008022"/>
    </source>
</evidence>
<proteinExistence type="predicted"/>
<keyword evidence="1" id="KW-0812">Transmembrane</keyword>
<name>A0A0E0Q404_ORYRU</name>
<evidence type="ECO:0000256" key="1">
    <source>
        <dbReference type="SAM" id="Phobius"/>
    </source>
</evidence>
<dbReference type="OMA" id="WRMFFLV"/>
<protein>
    <submittedName>
        <fullName evidence="2">Uncharacterized protein</fullName>
    </submittedName>
</protein>
<accession>A0A0E0Q404</accession>
<keyword evidence="1" id="KW-0472">Membrane</keyword>
<keyword evidence="3" id="KW-1185">Reference proteome</keyword>
<reference evidence="2" key="2">
    <citation type="submission" date="2015-06" db="UniProtKB">
        <authorList>
            <consortium name="EnsemblPlants"/>
        </authorList>
    </citation>
    <scope>IDENTIFICATION</scope>
</reference>